<dbReference type="RefSeq" id="WP_134437581.1">
    <property type="nucleotide sequence ID" value="NZ_SOML01000018.1"/>
</dbReference>
<accession>A0A4Y8KX92</accession>
<dbReference type="Proteomes" id="UP000297861">
    <property type="component" value="Unassembled WGS sequence"/>
</dbReference>
<proteinExistence type="predicted"/>
<reference evidence="1 2" key="1">
    <citation type="submission" date="2019-03" db="EMBL/GenBank/DDBJ databases">
        <title>San Antonio Military Medical Center submission to MRSN (WRAIR), pending publication.</title>
        <authorList>
            <person name="Blyth D.M."/>
            <person name="Mccarthy S.L."/>
            <person name="Schall S.E."/>
            <person name="Stam J.A."/>
            <person name="Ong A.C."/>
            <person name="Mcgann P.T."/>
        </authorList>
    </citation>
    <scope>NUCLEOTIDE SEQUENCE [LARGE SCALE GENOMIC DNA]</scope>
    <source>
        <strain evidence="1 2">MRSN571793</strain>
    </source>
</reference>
<evidence type="ECO:0000313" key="2">
    <source>
        <dbReference type="Proteomes" id="UP000297861"/>
    </source>
</evidence>
<dbReference type="OrthoDB" id="138228at200643"/>
<protein>
    <submittedName>
        <fullName evidence="1">Uncharacterized protein</fullName>
    </submittedName>
</protein>
<name>A0A4Y8KX92_9BACT</name>
<sequence>MGLSKLINNQTISIDNHIPGSQMLWSTGIHVHKKMNDFSDISADIRIPLSNSQDYTIEIKNNRKKGGKKQKERKLYSEICKALQNKEKRELFVKEVLDWMKDNCIEDNGGKVESISIGRLMECAKRLAKHFDLSEMVETANELLRDEITTKLKSTFKDRNGKNVYMIQDIEGKRILIGDDKDIVDNWDSLSEILK</sequence>
<dbReference type="EMBL" id="SOML01000018">
    <property type="protein sequence ID" value="TFD92173.1"/>
    <property type="molecule type" value="Genomic_DNA"/>
</dbReference>
<dbReference type="AlphaFoldDB" id="A0A4Y8KX92"/>
<evidence type="ECO:0000313" key="1">
    <source>
        <dbReference type="EMBL" id="TFD92173.1"/>
    </source>
</evidence>
<keyword evidence="2" id="KW-1185">Reference proteome</keyword>
<organism evidence="1 2">
    <name type="scientific">Dysgonomonas capnocytophagoides</name>
    <dbReference type="NCBI Taxonomy" id="45254"/>
    <lineage>
        <taxon>Bacteria</taxon>
        <taxon>Pseudomonadati</taxon>
        <taxon>Bacteroidota</taxon>
        <taxon>Bacteroidia</taxon>
        <taxon>Bacteroidales</taxon>
        <taxon>Dysgonomonadaceae</taxon>
        <taxon>Dysgonomonas</taxon>
    </lineage>
</organism>
<comment type="caution">
    <text evidence="1">The sequence shown here is derived from an EMBL/GenBank/DDBJ whole genome shotgun (WGS) entry which is preliminary data.</text>
</comment>
<gene>
    <name evidence="1" type="ORF">E2605_18890</name>
</gene>